<dbReference type="EMBL" id="JAWDGP010000422">
    <property type="protein sequence ID" value="KAK3800694.1"/>
    <property type="molecule type" value="Genomic_DNA"/>
</dbReference>
<reference evidence="1" key="1">
    <citation type="journal article" date="2023" name="G3 (Bethesda)">
        <title>A reference genome for the long-term kleptoplast-retaining sea slug Elysia crispata morphotype clarki.</title>
        <authorList>
            <person name="Eastman K.E."/>
            <person name="Pendleton A.L."/>
            <person name="Shaikh M.A."/>
            <person name="Suttiyut T."/>
            <person name="Ogas R."/>
            <person name="Tomko P."/>
            <person name="Gavelis G."/>
            <person name="Widhalm J.R."/>
            <person name="Wisecaver J.H."/>
        </authorList>
    </citation>
    <scope>NUCLEOTIDE SEQUENCE</scope>
    <source>
        <strain evidence="1">ECLA1</strain>
    </source>
</reference>
<comment type="caution">
    <text evidence="1">The sequence shown here is derived from an EMBL/GenBank/DDBJ whole genome shotgun (WGS) entry which is preliminary data.</text>
</comment>
<sequence>MRSSHGTSFLHLCTPENINASLSAEVTDPSRLAQDKSSKKLWTLPLVSWDSEACLSGKKSFSIARMTLFTTIGGMIERF</sequence>
<gene>
    <name evidence="1" type="ORF">RRG08_003100</name>
</gene>
<accession>A0AAE1B6D4</accession>
<protein>
    <submittedName>
        <fullName evidence="1">Uncharacterized protein</fullName>
    </submittedName>
</protein>
<dbReference type="Proteomes" id="UP001283361">
    <property type="component" value="Unassembled WGS sequence"/>
</dbReference>
<dbReference type="AlphaFoldDB" id="A0AAE1B6D4"/>
<evidence type="ECO:0000313" key="1">
    <source>
        <dbReference type="EMBL" id="KAK3800694.1"/>
    </source>
</evidence>
<evidence type="ECO:0000313" key="2">
    <source>
        <dbReference type="Proteomes" id="UP001283361"/>
    </source>
</evidence>
<organism evidence="1 2">
    <name type="scientific">Elysia crispata</name>
    <name type="common">lettuce slug</name>
    <dbReference type="NCBI Taxonomy" id="231223"/>
    <lineage>
        <taxon>Eukaryota</taxon>
        <taxon>Metazoa</taxon>
        <taxon>Spiralia</taxon>
        <taxon>Lophotrochozoa</taxon>
        <taxon>Mollusca</taxon>
        <taxon>Gastropoda</taxon>
        <taxon>Heterobranchia</taxon>
        <taxon>Euthyneura</taxon>
        <taxon>Panpulmonata</taxon>
        <taxon>Sacoglossa</taxon>
        <taxon>Placobranchoidea</taxon>
        <taxon>Plakobranchidae</taxon>
        <taxon>Elysia</taxon>
    </lineage>
</organism>
<keyword evidence="2" id="KW-1185">Reference proteome</keyword>
<proteinExistence type="predicted"/>
<name>A0AAE1B6D4_9GAST</name>